<accession>A0A9X3E2Q4</accession>
<gene>
    <name evidence="2" type="ORF">OSH07_15625</name>
</gene>
<evidence type="ECO:0000313" key="2">
    <source>
        <dbReference type="EMBL" id="MCX5570639.1"/>
    </source>
</evidence>
<reference evidence="2" key="1">
    <citation type="submission" date="2022-11" db="EMBL/GenBank/DDBJ databases">
        <title>Biodiversity and phylogenetic relationships of bacteria.</title>
        <authorList>
            <person name="Machado R.A.R."/>
            <person name="Bhat A."/>
            <person name="Loulou A."/>
            <person name="Kallel S."/>
        </authorList>
    </citation>
    <scope>NUCLEOTIDE SEQUENCE</scope>
    <source>
        <strain evidence="2">K-TC2</strain>
    </source>
</reference>
<keyword evidence="1" id="KW-0472">Membrane</keyword>
<dbReference type="EMBL" id="JAPKNK010000006">
    <property type="protein sequence ID" value="MCX5570639.1"/>
    <property type="molecule type" value="Genomic_DNA"/>
</dbReference>
<dbReference type="AlphaFoldDB" id="A0A9X3E2Q4"/>
<protein>
    <submittedName>
        <fullName evidence="2">Uncharacterized protein</fullName>
    </submittedName>
</protein>
<dbReference type="RefSeq" id="WP_266339598.1">
    <property type="nucleotide sequence ID" value="NZ_JAPKNK010000006.1"/>
</dbReference>
<dbReference type="Proteomes" id="UP001144805">
    <property type="component" value="Unassembled WGS sequence"/>
</dbReference>
<sequence>MTAADKIAANTTILILSRLSMVATPGLLAAISFLFWLYLNGIAADASAAVGTATKLETRVTVLEGNEATGREDRIRYQDQVLAQLIKLTDKVDSQAGQIAALTATIEALKSLPSKH</sequence>
<evidence type="ECO:0000313" key="3">
    <source>
        <dbReference type="Proteomes" id="UP001144805"/>
    </source>
</evidence>
<comment type="caution">
    <text evidence="2">The sequence shown here is derived from an EMBL/GenBank/DDBJ whole genome shotgun (WGS) entry which is preliminary data.</text>
</comment>
<proteinExistence type="predicted"/>
<evidence type="ECO:0000256" key="1">
    <source>
        <dbReference type="SAM" id="Phobius"/>
    </source>
</evidence>
<keyword evidence="1" id="KW-0812">Transmembrane</keyword>
<keyword evidence="1" id="KW-1133">Transmembrane helix</keyword>
<name>A0A9X3E2Q4_9HYPH</name>
<organism evidence="2 3">
    <name type="scientific">Kaistia nematophila</name>
    <dbReference type="NCBI Taxonomy" id="2994654"/>
    <lineage>
        <taxon>Bacteria</taxon>
        <taxon>Pseudomonadati</taxon>
        <taxon>Pseudomonadota</taxon>
        <taxon>Alphaproteobacteria</taxon>
        <taxon>Hyphomicrobiales</taxon>
        <taxon>Kaistiaceae</taxon>
        <taxon>Kaistia</taxon>
    </lineage>
</organism>
<feature type="transmembrane region" description="Helical" evidence="1">
    <location>
        <begin position="12"/>
        <end position="39"/>
    </location>
</feature>
<keyword evidence="3" id="KW-1185">Reference proteome</keyword>